<keyword evidence="1" id="KW-0175">Coiled coil</keyword>
<dbReference type="Gene3D" id="3.10.100.10">
    <property type="entry name" value="Mannose-Binding Protein A, subunit A"/>
    <property type="match status" value="1"/>
</dbReference>
<dbReference type="Pfam" id="PF00059">
    <property type="entry name" value="Lectin_C"/>
    <property type="match status" value="1"/>
</dbReference>
<accession>A0AAF3EQ90</accession>
<dbReference type="InterPro" id="IPR016187">
    <property type="entry name" value="CTDL_fold"/>
</dbReference>
<protein>
    <recommendedName>
        <fullName evidence="2">C-type lectin domain-containing protein</fullName>
    </recommendedName>
</protein>
<dbReference type="Proteomes" id="UP000887575">
    <property type="component" value="Unassembled WGS sequence"/>
</dbReference>
<dbReference type="AlphaFoldDB" id="A0AAF3EQ90"/>
<dbReference type="CDD" id="cd00037">
    <property type="entry name" value="CLECT"/>
    <property type="match status" value="1"/>
</dbReference>
<evidence type="ECO:0000259" key="2">
    <source>
        <dbReference type="PROSITE" id="PS50041"/>
    </source>
</evidence>
<feature type="domain" description="C-type lectin" evidence="2">
    <location>
        <begin position="114"/>
        <end position="231"/>
    </location>
</feature>
<dbReference type="InterPro" id="IPR050111">
    <property type="entry name" value="C-type_lectin/snaclec_domain"/>
</dbReference>
<sequence length="236" mass="27359">MGKNAKLEADLVDGRESNRELERKIAETKRKNADLEAQLRTQNTEARDGKVKIGELEGKINALQSKNFDLETQIQFEWENKTAEIVKLQADLNRTMTFLNRDGWAYLAKTASWYKVIAQYITFDEAEAYCASRKGHLVSIHSQEENDLVRKLAKNIDSNSHFWIGLKRNPKKENAFEWTDRSPLQFTNWRVVVSLWGSNDRTDLNTHAILGSHSGKWYSKSPTYQPRFICKRSSQF</sequence>
<organism evidence="3 4">
    <name type="scientific">Mesorhabditis belari</name>
    <dbReference type="NCBI Taxonomy" id="2138241"/>
    <lineage>
        <taxon>Eukaryota</taxon>
        <taxon>Metazoa</taxon>
        <taxon>Ecdysozoa</taxon>
        <taxon>Nematoda</taxon>
        <taxon>Chromadorea</taxon>
        <taxon>Rhabditida</taxon>
        <taxon>Rhabditina</taxon>
        <taxon>Rhabditomorpha</taxon>
        <taxon>Rhabditoidea</taxon>
        <taxon>Rhabditidae</taxon>
        <taxon>Mesorhabditinae</taxon>
        <taxon>Mesorhabditis</taxon>
    </lineage>
</organism>
<dbReference type="WBParaSite" id="MBELARI_LOCUS16257">
    <property type="protein sequence ID" value="MBELARI_LOCUS16257"/>
    <property type="gene ID" value="MBELARI_LOCUS16257"/>
</dbReference>
<dbReference type="PANTHER" id="PTHR22803">
    <property type="entry name" value="MANNOSE, PHOSPHOLIPASE, LECTIN RECEPTOR RELATED"/>
    <property type="match status" value="1"/>
</dbReference>
<evidence type="ECO:0000256" key="1">
    <source>
        <dbReference type="SAM" id="Coils"/>
    </source>
</evidence>
<evidence type="ECO:0000313" key="3">
    <source>
        <dbReference type="Proteomes" id="UP000887575"/>
    </source>
</evidence>
<reference evidence="4" key="1">
    <citation type="submission" date="2024-02" db="UniProtKB">
        <authorList>
            <consortium name="WormBaseParasite"/>
        </authorList>
    </citation>
    <scope>IDENTIFICATION</scope>
</reference>
<dbReference type="PROSITE" id="PS50041">
    <property type="entry name" value="C_TYPE_LECTIN_2"/>
    <property type="match status" value="1"/>
</dbReference>
<name>A0AAF3EQ90_9BILA</name>
<dbReference type="InterPro" id="IPR001304">
    <property type="entry name" value="C-type_lectin-like"/>
</dbReference>
<proteinExistence type="predicted"/>
<evidence type="ECO:0000313" key="4">
    <source>
        <dbReference type="WBParaSite" id="MBELARI_LOCUS16257"/>
    </source>
</evidence>
<dbReference type="SMART" id="SM00034">
    <property type="entry name" value="CLECT"/>
    <property type="match status" value="1"/>
</dbReference>
<keyword evidence="3" id="KW-1185">Reference proteome</keyword>
<feature type="coiled-coil region" evidence="1">
    <location>
        <begin position="4"/>
        <end position="73"/>
    </location>
</feature>
<dbReference type="SUPFAM" id="SSF56436">
    <property type="entry name" value="C-type lectin-like"/>
    <property type="match status" value="1"/>
</dbReference>
<dbReference type="InterPro" id="IPR016186">
    <property type="entry name" value="C-type_lectin-like/link_sf"/>
</dbReference>